<proteinExistence type="predicted"/>
<dbReference type="EMBL" id="UOEI01000064">
    <property type="protein sequence ID" value="VAV91578.1"/>
    <property type="molecule type" value="Genomic_DNA"/>
</dbReference>
<protein>
    <submittedName>
        <fullName evidence="2">Uncharacterized protein</fullName>
    </submittedName>
</protein>
<gene>
    <name evidence="2" type="ORF">MNBD_ACTINO01-2195</name>
</gene>
<organism evidence="2">
    <name type="scientific">hydrothermal vent metagenome</name>
    <dbReference type="NCBI Taxonomy" id="652676"/>
    <lineage>
        <taxon>unclassified sequences</taxon>
        <taxon>metagenomes</taxon>
        <taxon>ecological metagenomes</taxon>
    </lineage>
</organism>
<name>A0A3B0RT80_9ZZZZ</name>
<reference evidence="2" key="1">
    <citation type="submission" date="2018-06" db="EMBL/GenBank/DDBJ databases">
        <authorList>
            <person name="Zhirakovskaya E."/>
        </authorList>
    </citation>
    <scope>NUCLEOTIDE SEQUENCE</scope>
</reference>
<accession>A0A3B0RT80</accession>
<dbReference type="InterPro" id="IPR036230">
    <property type="entry name" value="LeuA_allosteric_dom_sf"/>
</dbReference>
<dbReference type="AlphaFoldDB" id="A0A3B0RT80"/>
<dbReference type="GO" id="GO:0016740">
    <property type="term" value="F:transferase activity"/>
    <property type="evidence" value="ECO:0007669"/>
    <property type="project" value="UniProtKB-KW"/>
</dbReference>
<evidence type="ECO:0000256" key="1">
    <source>
        <dbReference type="ARBA" id="ARBA00022679"/>
    </source>
</evidence>
<keyword evidence="1" id="KW-0808">Transferase</keyword>
<sequence>MPVNFRELEEGLSSLESVDAARIVNEGPTITEIHIIAASDKPAKQVVRDVQSMAMARYGFSIDRRIVSVVQISPHDLDLNVTTRAALTRIGETPNGTRTTVEVTLRLGDEEHTGTATGPTIASARLRLVGDATIAAIEDTFPSMPPIALDAISINAVGTRNVVVAVAVTADDRGGETLNVGSALVDGNIDDAAVKAVLNALNRRLGTLKE</sequence>
<evidence type="ECO:0000313" key="2">
    <source>
        <dbReference type="EMBL" id="VAV91578.1"/>
    </source>
</evidence>
<dbReference type="Gene3D" id="3.30.160.270">
    <property type="match status" value="1"/>
</dbReference>